<gene>
    <name evidence="5" type="ORF">CYMTET_45799</name>
</gene>
<feature type="region of interest" description="Disordered" evidence="3">
    <location>
        <begin position="140"/>
        <end position="184"/>
    </location>
</feature>
<sequence>MGTCKCHLKLRKPEDAAAACSKVLELDGENMEALKNRAEAHILAERFEQAKQDAHKAHEKDQNDRSVMEMLQRIDRLIKMASRKDYYKVLGVDKLTATARDIKKAYKKLAVQWHPDKNQDNLEEADKMFKEIAEAHDVLGDEEKRGKYDRGEDLNEQPQGHPDPHTMFFQNGGFPDFEEGVPIS</sequence>
<dbReference type="InterPro" id="IPR011990">
    <property type="entry name" value="TPR-like_helical_dom_sf"/>
</dbReference>
<keyword evidence="2" id="KW-0802">TPR repeat</keyword>
<dbReference type="PRINTS" id="PR00625">
    <property type="entry name" value="JDOMAIN"/>
</dbReference>
<proteinExistence type="predicted"/>
<protein>
    <recommendedName>
        <fullName evidence="4">J domain-containing protein</fullName>
    </recommendedName>
</protein>
<reference evidence="5 6" key="1">
    <citation type="journal article" date="2015" name="Genome Biol. Evol.">
        <title>Comparative Genomics of a Bacterivorous Green Alga Reveals Evolutionary Causalities and Consequences of Phago-Mixotrophic Mode of Nutrition.</title>
        <authorList>
            <person name="Burns J.A."/>
            <person name="Paasch A."/>
            <person name="Narechania A."/>
            <person name="Kim E."/>
        </authorList>
    </citation>
    <scope>NUCLEOTIDE SEQUENCE [LARGE SCALE GENOMIC DNA]</scope>
    <source>
        <strain evidence="5 6">PLY_AMNH</strain>
    </source>
</reference>
<name>A0AAE0BYN8_9CHLO</name>
<dbReference type="EMBL" id="LGRX02031681">
    <property type="protein sequence ID" value="KAK3244593.1"/>
    <property type="molecule type" value="Genomic_DNA"/>
</dbReference>
<evidence type="ECO:0000313" key="6">
    <source>
        <dbReference type="Proteomes" id="UP001190700"/>
    </source>
</evidence>
<dbReference type="PROSITE" id="PS00636">
    <property type="entry name" value="DNAJ_1"/>
    <property type="match status" value="1"/>
</dbReference>
<dbReference type="SMART" id="SM00028">
    <property type="entry name" value="TPR"/>
    <property type="match status" value="2"/>
</dbReference>
<dbReference type="Gene3D" id="1.10.287.110">
    <property type="entry name" value="DnaJ domain"/>
    <property type="match status" value="1"/>
</dbReference>
<accession>A0AAE0BYN8</accession>
<feature type="compositionally biased region" description="Basic and acidic residues" evidence="3">
    <location>
        <begin position="140"/>
        <end position="153"/>
    </location>
</feature>
<evidence type="ECO:0000259" key="4">
    <source>
        <dbReference type="PROSITE" id="PS50076"/>
    </source>
</evidence>
<keyword evidence="1" id="KW-0677">Repeat</keyword>
<dbReference type="SMART" id="SM00271">
    <property type="entry name" value="DnaJ"/>
    <property type="match status" value="1"/>
</dbReference>
<dbReference type="PROSITE" id="PS50076">
    <property type="entry name" value="DNAJ_2"/>
    <property type="match status" value="1"/>
</dbReference>
<dbReference type="PANTHER" id="PTHR45188:SF2">
    <property type="entry name" value="DNAJ HOMOLOG SUBFAMILY C MEMBER 7"/>
    <property type="match status" value="1"/>
</dbReference>
<dbReference type="Gene3D" id="1.25.40.10">
    <property type="entry name" value="Tetratricopeptide repeat domain"/>
    <property type="match status" value="1"/>
</dbReference>
<dbReference type="SUPFAM" id="SSF46565">
    <property type="entry name" value="Chaperone J-domain"/>
    <property type="match status" value="1"/>
</dbReference>
<organism evidence="5 6">
    <name type="scientific">Cymbomonas tetramitiformis</name>
    <dbReference type="NCBI Taxonomy" id="36881"/>
    <lineage>
        <taxon>Eukaryota</taxon>
        <taxon>Viridiplantae</taxon>
        <taxon>Chlorophyta</taxon>
        <taxon>Pyramimonadophyceae</taxon>
        <taxon>Pyramimonadales</taxon>
        <taxon>Pyramimonadaceae</taxon>
        <taxon>Cymbomonas</taxon>
    </lineage>
</organism>
<dbReference type="InterPro" id="IPR018253">
    <property type="entry name" value="DnaJ_domain_CS"/>
</dbReference>
<dbReference type="Pfam" id="PF00226">
    <property type="entry name" value="DnaJ"/>
    <property type="match status" value="1"/>
</dbReference>
<dbReference type="InterPro" id="IPR019734">
    <property type="entry name" value="TPR_rpt"/>
</dbReference>
<keyword evidence="6" id="KW-1185">Reference proteome</keyword>
<dbReference type="InterPro" id="IPR001623">
    <property type="entry name" value="DnaJ_domain"/>
</dbReference>
<evidence type="ECO:0000256" key="3">
    <source>
        <dbReference type="SAM" id="MobiDB-lite"/>
    </source>
</evidence>
<evidence type="ECO:0000256" key="2">
    <source>
        <dbReference type="ARBA" id="ARBA00022803"/>
    </source>
</evidence>
<dbReference type="Proteomes" id="UP001190700">
    <property type="component" value="Unassembled WGS sequence"/>
</dbReference>
<evidence type="ECO:0000256" key="1">
    <source>
        <dbReference type="ARBA" id="ARBA00022737"/>
    </source>
</evidence>
<dbReference type="PANTHER" id="PTHR45188">
    <property type="entry name" value="DNAJ PROTEIN P58IPK HOMOLOG"/>
    <property type="match status" value="1"/>
</dbReference>
<dbReference type="InterPro" id="IPR036869">
    <property type="entry name" value="J_dom_sf"/>
</dbReference>
<dbReference type="AlphaFoldDB" id="A0AAE0BYN8"/>
<feature type="domain" description="J" evidence="4">
    <location>
        <begin position="85"/>
        <end position="152"/>
    </location>
</feature>
<dbReference type="SUPFAM" id="SSF48452">
    <property type="entry name" value="TPR-like"/>
    <property type="match status" value="1"/>
</dbReference>
<dbReference type="CDD" id="cd06257">
    <property type="entry name" value="DnaJ"/>
    <property type="match status" value="1"/>
</dbReference>
<comment type="caution">
    <text evidence="5">The sequence shown here is derived from an EMBL/GenBank/DDBJ whole genome shotgun (WGS) entry which is preliminary data.</text>
</comment>
<evidence type="ECO:0000313" key="5">
    <source>
        <dbReference type="EMBL" id="KAK3244593.1"/>
    </source>
</evidence>